<keyword evidence="14" id="KW-1185">Reference proteome</keyword>
<feature type="active site" description="Proton donor" evidence="8">
    <location>
        <position position="544"/>
    </location>
</feature>
<dbReference type="Pfam" id="PF18962">
    <property type="entry name" value="Por_Secre_tail"/>
    <property type="match status" value="1"/>
</dbReference>
<dbReference type="PANTHER" id="PTHR33794">
    <property type="entry name" value="BACILLOLYSIN"/>
    <property type="match status" value="1"/>
</dbReference>
<dbReference type="EMBL" id="MORL01000010">
    <property type="protein sequence ID" value="OIN57702.1"/>
    <property type="molecule type" value="Genomic_DNA"/>
</dbReference>
<evidence type="ECO:0000256" key="5">
    <source>
        <dbReference type="ARBA" id="ARBA00022801"/>
    </source>
</evidence>
<dbReference type="Gene3D" id="1.10.390.10">
    <property type="entry name" value="Neutral Protease Domain 2"/>
    <property type="match status" value="1"/>
</dbReference>
<proteinExistence type="inferred from homology"/>
<evidence type="ECO:0000256" key="7">
    <source>
        <dbReference type="ARBA" id="ARBA00023049"/>
    </source>
</evidence>
<dbReference type="PRINTS" id="PR00730">
    <property type="entry name" value="THERMOLYSIN"/>
</dbReference>
<feature type="active site" evidence="8">
    <location>
        <position position="450"/>
    </location>
</feature>
<evidence type="ECO:0000259" key="11">
    <source>
        <dbReference type="Pfam" id="PF07504"/>
    </source>
</evidence>
<dbReference type="InterPro" id="IPR001570">
    <property type="entry name" value="Peptidase_M4_C_domain"/>
</dbReference>
<dbReference type="Pfam" id="PF01447">
    <property type="entry name" value="Peptidase_M4"/>
    <property type="match status" value="1"/>
</dbReference>
<dbReference type="Pfam" id="PF07504">
    <property type="entry name" value="FTP"/>
    <property type="match status" value="1"/>
</dbReference>
<dbReference type="InterPro" id="IPR023612">
    <property type="entry name" value="Peptidase_M4"/>
</dbReference>
<comment type="caution">
    <text evidence="13">The sequence shown here is derived from an EMBL/GenBank/DDBJ whole genome shotgun (WGS) entry which is preliminary data.</text>
</comment>
<evidence type="ECO:0000259" key="12">
    <source>
        <dbReference type="Pfam" id="PF18962"/>
    </source>
</evidence>
<dbReference type="AlphaFoldDB" id="A0A1S2VG58"/>
<dbReference type="CDD" id="cd09597">
    <property type="entry name" value="M4_TLP"/>
    <property type="match status" value="1"/>
</dbReference>
<sequence>MKIRSTNQHSSLRFTASWLLAALLTAGIQPLYGQTPVKGFDSKKKTTPAQPGLAEILHAGQVPVPQQRTGRQTLAATGTSPMSVQPLRLRVVRDSATGLPVYIENRNVVKASTNGAGRRALTPAAAQATTFQFLNQVKGLLRINRAEENFTLKQTLTDELGKTHVRLTQTFQGIPVYGGELVAHLSDQTVELVNGRYQTIPAGTATKPELTAVQAGDFALRDVRKHSLVRSFGDNFLKLKPSEGELMLYPLDGGAVLAYSITVRPNLLERWQYLIDAQTGAVIEKYNHTCGVDGPVKATAKDLNGTTRTLQTYLQGSKYYMIDATRSMYNGQTSKLPDNPVGALWTIDAQNTFGDNTKMYQLTSANNTNWTPTAVSAHYNSGIAFDYYQKTFNRNSLNGKGGTIISVINLDDDDGKGLDNAYWNGAFMGYGNGQLGFKPLAGGLDVAGHEMTHGVIENTANLEYKSQSGALNESFADIFGVMIDRDDWTIGEDVVQTAYFKSGALRSMSNPNQGGKGTRGYQPKTMGQYESLPVTEDGDNGGVHVNSGIPNYAFYLFATNNSVGRDKAEKVYYRALTTYLTRTAKFLDLRLAVIKATGDLYGATGAEVTAAKAAFDAVGIVESTSTTPTTKPDAPVAQGQDLLLLYGSDSKLYSTTVVTSGSKFDLKTAQGLRHRPSVTDNGQFAYFVSADKRIRAVSLTGTPTESMIQNEPRWSNVAISRDGTKLAALSDEQDASIWVYSFTKKQWKQFKLYNPTYSEGVATGAVRYADSFEWDHAGEYIIYDGYNALNSADGQPIDYWDVGFLHAWDGAKNDFGDGAVEKLFNDLEEGESVGNPSYSKNSPDIVSFDYFYSDGSSEQYYVLAADLNKGSLKLIYENNTLGFPSYSRLDNRLVFNVTGPNDRGDVGGINLAADKITPSGSLLTLYNNAKWPVWYTQATRTIPTRNNQSITFTTLANRYASDPAFTLTATASSGLPVSFAIVSGPAEITGNKVSVTGPGTVTVRAYQEGNGEFYAATPVERSFTVMTILGLEPTWQEAMKLYPNPSKSDVWVELPTGHTIEHLTLTSLSGSVLRHEKPAIRSNTAHLSMAALPAGVYFLTVETPRGNVIRKLMKD</sequence>
<evidence type="ECO:0000256" key="2">
    <source>
        <dbReference type="ARBA" id="ARBA00022670"/>
    </source>
</evidence>
<dbReference type="InterPro" id="IPR027268">
    <property type="entry name" value="Peptidase_M4/M1_CTD_sf"/>
</dbReference>
<accession>A0A1S2VG58</accession>
<comment type="similarity">
    <text evidence="1">Belongs to the peptidase M4 family.</text>
</comment>
<dbReference type="Proteomes" id="UP000181790">
    <property type="component" value="Unassembled WGS sequence"/>
</dbReference>
<dbReference type="InterPro" id="IPR026444">
    <property type="entry name" value="Secre_tail"/>
</dbReference>
<dbReference type="InterPro" id="IPR050728">
    <property type="entry name" value="Zinc_Metalloprotease_M4"/>
</dbReference>
<evidence type="ECO:0000259" key="10">
    <source>
        <dbReference type="Pfam" id="PF02868"/>
    </source>
</evidence>
<feature type="domain" description="Peptidase M4 C-terminal" evidence="10">
    <location>
        <begin position="460"/>
        <end position="620"/>
    </location>
</feature>
<keyword evidence="5" id="KW-0378">Hydrolase</keyword>
<dbReference type="SUPFAM" id="SSF82171">
    <property type="entry name" value="DPP6 N-terminal domain-like"/>
    <property type="match status" value="1"/>
</dbReference>
<evidence type="ECO:0000259" key="9">
    <source>
        <dbReference type="Pfam" id="PF01447"/>
    </source>
</evidence>
<dbReference type="OrthoDB" id="291295at2"/>
<dbReference type="Gene3D" id="3.10.450.490">
    <property type="match status" value="1"/>
</dbReference>
<evidence type="ECO:0000256" key="8">
    <source>
        <dbReference type="PIRSR" id="PIRSR623612-1"/>
    </source>
</evidence>
<keyword evidence="6" id="KW-0862">Zinc</keyword>
<dbReference type="RefSeq" id="WP_071504644.1">
    <property type="nucleotide sequence ID" value="NZ_MORL01000010.1"/>
</dbReference>
<dbReference type="GO" id="GO:0006508">
    <property type="term" value="P:proteolysis"/>
    <property type="evidence" value="ECO:0007669"/>
    <property type="project" value="UniProtKB-KW"/>
</dbReference>
<dbReference type="GO" id="GO:0004222">
    <property type="term" value="F:metalloendopeptidase activity"/>
    <property type="evidence" value="ECO:0007669"/>
    <property type="project" value="InterPro"/>
</dbReference>
<name>A0A1S2VG58_9BACT</name>
<keyword evidence="7" id="KW-0482">Metalloprotease</keyword>
<feature type="domain" description="Secretion system C-terminal sorting" evidence="12">
    <location>
        <begin position="1041"/>
        <end position="1112"/>
    </location>
</feature>
<protein>
    <submittedName>
        <fullName evidence="13">Neutral protease</fullName>
    </submittedName>
</protein>
<keyword evidence="3" id="KW-0479">Metal-binding</keyword>
<dbReference type="InterPro" id="IPR013856">
    <property type="entry name" value="Peptidase_M4_domain"/>
</dbReference>
<organism evidence="13 14">
    <name type="scientific">Arsenicibacter rosenii</name>
    <dbReference type="NCBI Taxonomy" id="1750698"/>
    <lineage>
        <taxon>Bacteria</taxon>
        <taxon>Pseudomonadati</taxon>
        <taxon>Bacteroidota</taxon>
        <taxon>Cytophagia</taxon>
        <taxon>Cytophagales</taxon>
        <taxon>Spirosomataceae</taxon>
        <taxon>Arsenicibacter</taxon>
    </lineage>
</organism>
<evidence type="ECO:0000256" key="3">
    <source>
        <dbReference type="ARBA" id="ARBA00022723"/>
    </source>
</evidence>
<dbReference type="GO" id="GO:0046872">
    <property type="term" value="F:metal ion binding"/>
    <property type="evidence" value="ECO:0007669"/>
    <property type="project" value="UniProtKB-KW"/>
</dbReference>
<dbReference type="InterPro" id="IPR011096">
    <property type="entry name" value="FTP_domain"/>
</dbReference>
<feature type="domain" description="Peptidase M4" evidence="9">
    <location>
        <begin position="298"/>
        <end position="457"/>
    </location>
</feature>
<keyword evidence="2 13" id="KW-0645">Protease</keyword>
<dbReference type="Pfam" id="PF02868">
    <property type="entry name" value="Peptidase_M4_C"/>
    <property type="match status" value="1"/>
</dbReference>
<feature type="domain" description="FTP" evidence="11">
    <location>
        <begin position="148"/>
        <end position="197"/>
    </location>
</feature>
<evidence type="ECO:0000313" key="14">
    <source>
        <dbReference type="Proteomes" id="UP000181790"/>
    </source>
</evidence>
<dbReference type="Gene3D" id="3.10.170.10">
    <property type="match status" value="1"/>
</dbReference>
<evidence type="ECO:0000256" key="4">
    <source>
        <dbReference type="ARBA" id="ARBA00022729"/>
    </source>
</evidence>
<keyword evidence="4" id="KW-0732">Signal</keyword>
<gene>
    <name evidence="13" type="ORF">BLX24_18320</name>
</gene>
<dbReference type="NCBIfam" id="TIGR04183">
    <property type="entry name" value="Por_Secre_tail"/>
    <property type="match status" value="1"/>
</dbReference>
<dbReference type="SUPFAM" id="SSF55486">
    <property type="entry name" value="Metalloproteases ('zincins'), catalytic domain"/>
    <property type="match status" value="1"/>
</dbReference>
<reference evidence="13 14" key="1">
    <citation type="submission" date="2016-10" db="EMBL/GenBank/DDBJ databases">
        <title>Arsenicibacter rosenii gen. nov., sp. nov., an efficient arsenic-methylating bacterium isolated from an arsenic-contaminated paddy soil.</title>
        <authorList>
            <person name="Huang K."/>
        </authorList>
    </citation>
    <scope>NUCLEOTIDE SEQUENCE [LARGE SCALE GENOMIC DNA]</scope>
    <source>
        <strain evidence="13 14">SM-1</strain>
    </source>
</reference>
<evidence type="ECO:0000256" key="1">
    <source>
        <dbReference type="ARBA" id="ARBA00009388"/>
    </source>
</evidence>
<dbReference type="PANTHER" id="PTHR33794:SF1">
    <property type="entry name" value="BACILLOLYSIN"/>
    <property type="match status" value="1"/>
</dbReference>
<evidence type="ECO:0000256" key="6">
    <source>
        <dbReference type="ARBA" id="ARBA00022833"/>
    </source>
</evidence>
<evidence type="ECO:0000313" key="13">
    <source>
        <dbReference type="EMBL" id="OIN57702.1"/>
    </source>
</evidence>